<dbReference type="EMBL" id="WLYK01000009">
    <property type="protein sequence ID" value="MTD16607.1"/>
    <property type="molecule type" value="Genomic_DNA"/>
</dbReference>
<dbReference type="PROSITE" id="PS50110">
    <property type="entry name" value="RESPONSE_REGULATORY"/>
    <property type="match status" value="1"/>
</dbReference>
<evidence type="ECO:0000313" key="9">
    <source>
        <dbReference type="Proteomes" id="UP000460221"/>
    </source>
</evidence>
<feature type="modified residue" description="4-aspartylphosphate" evidence="5">
    <location>
        <position position="61"/>
    </location>
</feature>
<evidence type="ECO:0000256" key="1">
    <source>
        <dbReference type="ARBA" id="ARBA00022553"/>
    </source>
</evidence>
<dbReference type="GO" id="GO:0006355">
    <property type="term" value="P:regulation of DNA-templated transcription"/>
    <property type="evidence" value="ECO:0007669"/>
    <property type="project" value="InterPro"/>
</dbReference>
<dbReference type="Proteomes" id="UP000460221">
    <property type="component" value="Unassembled WGS sequence"/>
</dbReference>
<evidence type="ECO:0000313" key="8">
    <source>
        <dbReference type="EMBL" id="MTD16607.1"/>
    </source>
</evidence>
<dbReference type="InterPro" id="IPR001789">
    <property type="entry name" value="Sig_transdc_resp-reg_receiver"/>
</dbReference>
<dbReference type="GO" id="GO:0003677">
    <property type="term" value="F:DNA binding"/>
    <property type="evidence" value="ECO:0007669"/>
    <property type="project" value="UniProtKB-KW"/>
</dbReference>
<dbReference type="SMART" id="SM00448">
    <property type="entry name" value="REC"/>
    <property type="match status" value="1"/>
</dbReference>
<name>A0A7K1FR38_9ACTN</name>
<comment type="caution">
    <text evidence="8">The sequence shown here is derived from an EMBL/GenBank/DDBJ whole genome shotgun (WGS) entry which is preliminary data.</text>
</comment>
<dbReference type="InterPro" id="IPR000792">
    <property type="entry name" value="Tscrpt_reg_LuxR_C"/>
</dbReference>
<dbReference type="Pfam" id="PF00196">
    <property type="entry name" value="GerE"/>
    <property type="match status" value="1"/>
</dbReference>
<dbReference type="InterPro" id="IPR011006">
    <property type="entry name" value="CheY-like_superfamily"/>
</dbReference>
<evidence type="ECO:0000256" key="2">
    <source>
        <dbReference type="ARBA" id="ARBA00023015"/>
    </source>
</evidence>
<evidence type="ECO:0000256" key="3">
    <source>
        <dbReference type="ARBA" id="ARBA00023125"/>
    </source>
</evidence>
<dbReference type="InterPro" id="IPR016032">
    <property type="entry name" value="Sig_transdc_resp-reg_C-effctor"/>
</dbReference>
<dbReference type="PANTHER" id="PTHR43214:SF24">
    <property type="entry name" value="TRANSCRIPTIONAL REGULATORY PROTEIN NARL-RELATED"/>
    <property type="match status" value="1"/>
</dbReference>
<dbReference type="InterPro" id="IPR058245">
    <property type="entry name" value="NreC/VraR/RcsB-like_REC"/>
</dbReference>
<dbReference type="InterPro" id="IPR039420">
    <property type="entry name" value="WalR-like"/>
</dbReference>
<dbReference type="CDD" id="cd06170">
    <property type="entry name" value="LuxR_C_like"/>
    <property type="match status" value="1"/>
</dbReference>
<keyword evidence="4" id="KW-0804">Transcription</keyword>
<keyword evidence="3" id="KW-0238">DNA-binding</keyword>
<dbReference type="PANTHER" id="PTHR43214">
    <property type="entry name" value="TWO-COMPONENT RESPONSE REGULATOR"/>
    <property type="match status" value="1"/>
</dbReference>
<feature type="domain" description="HTH luxR-type" evidence="6">
    <location>
        <begin position="151"/>
        <end position="216"/>
    </location>
</feature>
<dbReference type="CDD" id="cd17535">
    <property type="entry name" value="REC_NarL-like"/>
    <property type="match status" value="1"/>
</dbReference>
<keyword evidence="9" id="KW-1185">Reference proteome</keyword>
<evidence type="ECO:0000256" key="4">
    <source>
        <dbReference type="ARBA" id="ARBA00023163"/>
    </source>
</evidence>
<dbReference type="PRINTS" id="PR00038">
    <property type="entry name" value="HTHLUXR"/>
</dbReference>
<proteinExistence type="predicted"/>
<feature type="domain" description="Response regulatory" evidence="7">
    <location>
        <begin position="10"/>
        <end position="126"/>
    </location>
</feature>
<dbReference type="RefSeq" id="WP_154770548.1">
    <property type="nucleotide sequence ID" value="NZ_WLYK01000009.1"/>
</dbReference>
<dbReference type="Gene3D" id="3.40.50.2300">
    <property type="match status" value="1"/>
</dbReference>
<evidence type="ECO:0000256" key="5">
    <source>
        <dbReference type="PROSITE-ProRule" id="PRU00169"/>
    </source>
</evidence>
<reference evidence="8 9" key="1">
    <citation type="submission" date="2019-11" db="EMBL/GenBank/DDBJ databases">
        <authorList>
            <person name="Jiang L.-Q."/>
        </authorList>
    </citation>
    <scope>NUCLEOTIDE SEQUENCE [LARGE SCALE GENOMIC DNA]</scope>
    <source>
        <strain evidence="8 9">YIM 132087</strain>
    </source>
</reference>
<gene>
    <name evidence="8" type="ORF">GIS00_21965</name>
</gene>
<keyword evidence="2" id="KW-0805">Transcription regulation</keyword>
<keyword evidence="1 5" id="KW-0597">Phosphoprotein</keyword>
<organism evidence="8 9">
    <name type="scientific">Nakamurella alba</name>
    <dbReference type="NCBI Taxonomy" id="2665158"/>
    <lineage>
        <taxon>Bacteria</taxon>
        <taxon>Bacillati</taxon>
        <taxon>Actinomycetota</taxon>
        <taxon>Actinomycetes</taxon>
        <taxon>Nakamurellales</taxon>
        <taxon>Nakamurellaceae</taxon>
        <taxon>Nakamurella</taxon>
    </lineage>
</organism>
<evidence type="ECO:0000259" key="6">
    <source>
        <dbReference type="PROSITE" id="PS50043"/>
    </source>
</evidence>
<sequence>MTGGAGTPIRVVVVDDQPLVRTGIAALLGRSADIVVVAEAADGAAGVRAIREHRPDVALMDLMMPGTDGVTAIREIAGSGLPCAVLALTTFDTDELVFGALRAGAVGFLLKDTAPDELRAAIRAAATGQGTLAPAVTSRVIAAATAAPAADRSVLAGLTEREIEVLAEVGTGAGNEEIGARLYMSGATARTHVGRILSKLQVRDRAGLVVVAHRAGLVPAPADPAPGRPAAHRRVLEIEPDGT</sequence>
<dbReference type="SUPFAM" id="SSF46894">
    <property type="entry name" value="C-terminal effector domain of the bipartite response regulators"/>
    <property type="match status" value="1"/>
</dbReference>
<evidence type="ECO:0000259" key="7">
    <source>
        <dbReference type="PROSITE" id="PS50110"/>
    </source>
</evidence>
<dbReference type="SMART" id="SM00421">
    <property type="entry name" value="HTH_LUXR"/>
    <property type="match status" value="1"/>
</dbReference>
<dbReference type="GO" id="GO:0000160">
    <property type="term" value="P:phosphorelay signal transduction system"/>
    <property type="evidence" value="ECO:0007669"/>
    <property type="project" value="InterPro"/>
</dbReference>
<protein>
    <submittedName>
        <fullName evidence="8">Response regulator</fullName>
    </submittedName>
</protein>
<dbReference type="Pfam" id="PF00072">
    <property type="entry name" value="Response_reg"/>
    <property type="match status" value="1"/>
</dbReference>
<dbReference type="AlphaFoldDB" id="A0A7K1FR38"/>
<accession>A0A7K1FR38</accession>
<dbReference type="SUPFAM" id="SSF52172">
    <property type="entry name" value="CheY-like"/>
    <property type="match status" value="1"/>
</dbReference>
<dbReference type="PROSITE" id="PS50043">
    <property type="entry name" value="HTH_LUXR_2"/>
    <property type="match status" value="1"/>
</dbReference>